<dbReference type="Gene3D" id="3.30.40.10">
    <property type="entry name" value="Zinc/RING finger domain, C3HC4 (zinc finger)"/>
    <property type="match status" value="1"/>
</dbReference>
<accession>A0A8T2IV13</accession>
<evidence type="ECO:0000256" key="8">
    <source>
        <dbReference type="ARBA" id="ARBA00022786"/>
    </source>
</evidence>
<feature type="region of interest" description="Disordered" evidence="16">
    <location>
        <begin position="1"/>
        <end position="30"/>
    </location>
</feature>
<dbReference type="SUPFAM" id="SSF57850">
    <property type="entry name" value="RING/U-box"/>
    <property type="match status" value="1"/>
</dbReference>
<dbReference type="SMART" id="SM00184">
    <property type="entry name" value="RING"/>
    <property type="match status" value="1"/>
</dbReference>
<dbReference type="PANTHER" id="PTHR23163:SF2">
    <property type="entry name" value="E3 UBIQUITIN-PROTEIN LIGASE BRE1A"/>
    <property type="match status" value="1"/>
</dbReference>
<evidence type="ECO:0000313" key="19">
    <source>
        <dbReference type="Proteomes" id="UP000812440"/>
    </source>
</evidence>
<comment type="similarity">
    <text evidence="4 14">Belongs to the BRE1 family.</text>
</comment>
<feature type="coiled-coil region" evidence="15">
    <location>
        <begin position="431"/>
        <end position="507"/>
    </location>
</feature>
<keyword evidence="10 14" id="KW-0156">Chromatin regulator</keyword>
<evidence type="ECO:0000256" key="10">
    <source>
        <dbReference type="ARBA" id="ARBA00022853"/>
    </source>
</evidence>
<evidence type="ECO:0000256" key="15">
    <source>
        <dbReference type="SAM" id="Coils"/>
    </source>
</evidence>
<sequence length="965" mass="111906">MSGPGSKRSAGDASLSGPPEKKAAVEDSGTTVETIKLGGVSSTEEQDLNTLQLKNKKLAGMLDQRQAIEDELRDRIETLEKRQATDDASLLIINRYWSQFDENIGILLGRYDLDQDLGEFLTERKALVLPEPEPDSDSNPERKDNERGEGLWEAPLSFLATLASSSSEEIESQLQERVESSRHAVSRIVQVYDRLHTRLDQLSLKLNSTDPSQMEEAIRDLNSLLSNENVRLQEVCNLLQEKQQSMSQEFCQWQSRLESAESRVSVLDGTIEDLQWDIDKIRKREQRLNRHLSEVLERVNSKGYKVYGAGSSLYGGTITINSRKFEEMTSEVDMNKELAVNRLQELEKLRQDLHEVTSENQELQAELANAVEENVRVSPEYRCMQSQFSVLYNESLQLKTQLDEARSLLHGTRSNHQRQLELIERDEVGLQKKVRTEVIQLEDTLAQVRKEYEMLRIEFEQTLAANEQAGPINREMRHLISSLQNHNHQLKGEVLRYKRRLRDIQTDISKIRSRSSSSLFLLPPQSSVEENREEMVEIKIEPEDTTSNIPGPPQTDLVPKKEEEEVQPPLQQQQRDRRERGGERERDRGREKDKGDSSKDKPKHEADGKRKEAETVKQMKAELKRVQESLRDMKLLLDMYRSAPKEQRDKVQLMAAEKKSKAELEELRLRLRELEERERRDSKKMADEDALRRMRAAEEQTEILQKRLSTAKQEEEALLSEMDVTGQAFEDMQEQNIRLMQQLREKDDANFKLMSERIKSNQIHKLLKEEKEELADQLLTLRTQVDAQLQVLRKLEEKEHLLQSSISTGEKELTLRTQALDLSKRKATESSQQAEELRAQLELSQKKLQELRKEIIENSASREKDSFNYKRAQEDISRLRNKLESTKKPDLVPTCDKILMEEIKEYKARLTCPCCNSRKMDAVLTKCFHVFCFECVKTRYDTRQRKCPKCNAAFGANDFHRIYIG</sequence>
<evidence type="ECO:0000256" key="7">
    <source>
        <dbReference type="ARBA" id="ARBA00022771"/>
    </source>
</evidence>
<evidence type="ECO:0000256" key="6">
    <source>
        <dbReference type="ARBA" id="ARBA00022723"/>
    </source>
</evidence>
<keyword evidence="11 14" id="KW-0175">Coiled coil</keyword>
<dbReference type="InterPro" id="IPR013956">
    <property type="entry name" value="E3_ubiquit_lig_Bre1"/>
</dbReference>
<reference evidence="18" key="1">
    <citation type="thesis" date="2020" institute="ProQuest LLC" country="789 East Eisenhower Parkway, Ann Arbor, MI, USA">
        <title>Comparative Genomics and Chromosome Evolution.</title>
        <authorList>
            <person name="Mudd A.B."/>
        </authorList>
    </citation>
    <scope>NUCLEOTIDE SEQUENCE</scope>
    <source>
        <strain evidence="18">Female2</strain>
        <tissue evidence="18">Blood</tissue>
    </source>
</reference>
<dbReference type="Pfam" id="PF26052">
    <property type="entry name" value="BRE1B"/>
    <property type="match status" value="1"/>
</dbReference>
<evidence type="ECO:0000256" key="5">
    <source>
        <dbReference type="ARBA" id="ARBA00022679"/>
    </source>
</evidence>
<dbReference type="PROSITE" id="PS00518">
    <property type="entry name" value="ZF_RING_1"/>
    <property type="match status" value="1"/>
</dbReference>
<dbReference type="GO" id="GO:0008270">
    <property type="term" value="F:zinc ion binding"/>
    <property type="evidence" value="ECO:0007669"/>
    <property type="project" value="UniProtKB-KW"/>
</dbReference>
<evidence type="ECO:0000256" key="4">
    <source>
        <dbReference type="ARBA" id="ARBA00005555"/>
    </source>
</evidence>
<dbReference type="GO" id="GO:0006325">
    <property type="term" value="P:chromatin organization"/>
    <property type="evidence" value="ECO:0007669"/>
    <property type="project" value="UniProtKB-KW"/>
</dbReference>
<feature type="compositionally biased region" description="Basic and acidic residues" evidence="16">
    <location>
        <begin position="574"/>
        <end position="617"/>
    </location>
</feature>
<comment type="catalytic activity">
    <reaction evidence="1 14">
        <text>S-ubiquitinyl-[E2 ubiquitin-conjugating enzyme]-L-cysteine + [acceptor protein]-L-lysine = [E2 ubiquitin-conjugating enzyme]-L-cysteine + N(6)-ubiquitinyl-[acceptor protein]-L-lysine.</text>
        <dbReference type="EC" id="2.3.2.27"/>
    </reaction>
</comment>
<keyword evidence="9 14" id="KW-0862">Zinc</keyword>
<dbReference type="PANTHER" id="PTHR23163">
    <property type="entry name" value="RING FINGER PROTEIN-RELATED"/>
    <property type="match status" value="1"/>
</dbReference>
<dbReference type="InterPro" id="IPR013083">
    <property type="entry name" value="Znf_RING/FYVE/PHD"/>
</dbReference>
<dbReference type="GO" id="GO:0061630">
    <property type="term" value="F:ubiquitin protein ligase activity"/>
    <property type="evidence" value="ECO:0007669"/>
    <property type="project" value="UniProtKB-EC"/>
</dbReference>
<dbReference type="AlphaFoldDB" id="A0A8T2IV13"/>
<dbReference type="GO" id="GO:0005634">
    <property type="term" value="C:nucleus"/>
    <property type="evidence" value="ECO:0007669"/>
    <property type="project" value="UniProtKB-SubCell"/>
</dbReference>
<keyword evidence="8 14" id="KW-0833">Ubl conjugation pathway</keyword>
<dbReference type="InterPro" id="IPR017907">
    <property type="entry name" value="Znf_RING_CS"/>
</dbReference>
<feature type="compositionally biased region" description="Basic and acidic residues" evidence="16">
    <location>
        <begin position="139"/>
        <end position="148"/>
    </location>
</feature>
<keyword evidence="19" id="KW-1185">Reference proteome</keyword>
<protein>
    <recommendedName>
        <fullName evidence="14">E3 ubiquitin protein ligase</fullName>
        <ecNumber evidence="14">2.3.2.27</ecNumber>
    </recommendedName>
</protein>
<name>A0A8T2IV13_9PIPI</name>
<evidence type="ECO:0000256" key="11">
    <source>
        <dbReference type="ARBA" id="ARBA00023054"/>
    </source>
</evidence>
<evidence type="ECO:0000256" key="2">
    <source>
        <dbReference type="ARBA" id="ARBA00004123"/>
    </source>
</evidence>
<feature type="coiled-coil region" evidence="15">
    <location>
        <begin position="336"/>
        <end position="373"/>
    </location>
</feature>
<dbReference type="Pfam" id="PF26095">
    <property type="entry name" value="CC_Bre1"/>
    <property type="match status" value="1"/>
</dbReference>
<keyword evidence="6 14" id="KW-0479">Metal-binding</keyword>
<dbReference type="Proteomes" id="UP000812440">
    <property type="component" value="Chromosome 7"/>
</dbReference>
<dbReference type="GO" id="GO:0033503">
    <property type="term" value="C:HULC complex"/>
    <property type="evidence" value="ECO:0007669"/>
    <property type="project" value="TreeGrafter"/>
</dbReference>
<dbReference type="InterPro" id="IPR058642">
    <property type="entry name" value="BRE1A/B-like_dom"/>
</dbReference>
<comment type="subcellular location">
    <subcellularLocation>
        <location evidence="2 14">Nucleus</location>
    </subcellularLocation>
</comment>
<feature type="domain" description="RING-type" evidence="17">
    <location>
        <begin position="912"/>
        <end position="951"/>
    </location>
</feature>
<keyword evidence="7 13" id="KW-0863">Zinc-finger</keyword>
<evidence type="ECO:0000256" key="3">
    <source>
        <dbReference type="ARBA" id="ARBA00004906"/>
    </source>
</evidence>
<dbReference type="FunFam" id="3.30.40.10:FF:000040">
    <property type="entry name" value="E3 ubiquitin protein ligase"/>
    <property type="match status" value="1"/>
</dbReference>
<evidence type="ECO:0000256" key="1">
    <source>
        <dbReference type="ARBA" id="ARBA00000900"/>
    </source>
</evidence>
<feature type="region of interest" description="Disordered" evidence="16">
    <location>
        <begin position="129"/>
        <end position="148"/>
    </location>
</feature>
<dbReference type="EMBL" id="JAACNH010000008">
    <property type="protein sequence ID" value="KAG8434880.1"/>
    <property type="molecule type" value="Genomic_DNA"/>
</dbReference>
<dbReference type="Gene3D" id="1.20.1170.10">
    <property type="match status" value="1"/>
</dbReference>
<keyword evidence="12 14" id="KW-0539">Nucleus</keyword>
<evidence type="ECO:0000256" key="12">
    <source>
        <dbReference type="ARBA" id="ARBA00023242"/>
    </source>
</evidence>
<keyword evidence="5 14" id="KW-0808">Transferase</keyword>
<evidence type="ECO:0000259" key="17">
    <source>
        <dbReference type="PROSITE" id="PS50089"/>
    </source>
</evidence>
<comment type="pathway">
    <text evidence="3 14">Protein modification; protein ubiquitination.</text>
</comment>
<dbReference type="CDD" id="cd16814">
    <property type="entry name" value="RING-HC_RNF20"/>
    <property type="match status" value="1"/>
</dbReference>
<gene>
    <name evidence="18" type="ORF">GDO86_013005</name>
</gene>
<dbReference type="GO" id="GO:0016567">
    <property type="term" value="P:protein ubiquitination"/>
    <property type="evidence" value="ECO:0007669"/>
    <property type="project" value="UniProtKB-UniRule"/>
</dbReference>
<dbReference type="InterPro" id="IPR001841">
    <property type="entry name" value="Znf_RING"/>
</dbReference>
<comment type="caution">
    <text evidence="18">The sequence shown here is derived from an EMBL/GenBank/DDBJ whole genome shotgun (WGS) entry which is preliminary data.</text>
</comment>
<evidence type="ECO:0000256" key="9">
    <source>
        <dbReference type="ARBA" id="ARBA00022833"/>
    </source>
</evidence>
<dbReference type="InterPro" id="IPR058643">
    <property type="entry name" value="BRE1-like_CC"/>
</dbReference>
<evidence type="ECO:0000256" key="13">
    <source>
        <dbReference type="PROSITE-ProRule" id="PRU00175"/>
    </source>
</evidence>
<dbReference type="InterPro" id="IPR018957">
    <property type="entry name" value="Znf_C3HC4_RING-type"/>
</dbReference>
<evidence type="ECO:0000256" key="14">
    <source>
        <dbReference type="RuleBase" id="RU365038"/>
    </source>
</evidence>
<evidence type="ECO:0000256" key="16">
    <source>
        <dbReference type="SAM" id="MobiDB-lite"/>
    </source>
</evidence>
<proteinExistence type="inferred from homology"/>
<feature type="coiled-coil region" evidence="15">
    <location>
        <begin position="51"/>
        <end position="82"/>
    </location>
</feature>
<organism evidence="18 19">
    <name type="scientific">Hymenochirus boettgeri</name>
    <name type="common">Congo dwarf clawed frog</name>
    <dbReference type="NCBI Taxonomy" id="247094"/>
    <lineage>
        <taxon>Eukaryota</taxon>
        <taxon>Metazoa</taxon>
        <taxon>Chordata</taxon>
        <taxon>Craniata</taxon>
        <taxon>Vertebrata</taxon>
        <taxon>Euteleostomi</taxon>
        <taxon>Amphibia</taxon>
        <taxon>Batrachia</taxon>
        <taxon>Anura</taxon>
        <taxon>Pipoidea</taxon>
        <taxon>Pipidae</taxon>
        <taxon>Pipinae</taxon>
        <taxon>Hymenochirus</taxon>
    </lineage>
</organism>
<feature type="region of interest" description="Disordered" evidence="16">
    <location>
        <begin position="540"/>
        <end position="617"/>
    </location>
</feature>
<evidence type="ECO:0000313" key="18">
    <source>
        <dbReference type="EMBL" id="KAG8434880.1"/>
    </source>
</evidence>
<dbReference type="OrthoDB" id="10266039at2759"/>
<dbReference type="PROSITE" id="PS50089">
    <property type="entry name" value="ZF_RING_2"/>
    <property type="match status" value="1"/>
</dbReference>
<feature type="coiled-coil region" evidence="15">
    <location>
        <begin position="271"/>
        <end position="298"/>
    </location>
</feature>
<dbReference type="EC" id="2.3.2.27" evidence="14"/>
<dbReference type="Pfam" id="PF00097">
    <property type="entry name" value="zf-C3HC4"/>
    <property type="match status" value="1"/>
</dbReference>